<dbReference type="InterPro" id="IPR029045">
    <property type="entry name" value="ClpP/crotonase-like_dom_sf"/>
</dbReference>
<evidence type="ECO:0000256" key="2">
    <source>
        <dbReference type="ARBA" id="ARBA00023140"/>
    </source>
</evidence>
<dbReference type="GO" id="GO:0016853">
    <property type="term" value="F:isomerase activity"/>
    <property type="evidence" value="ECO:0007669"/>
    <property type="project" value="UniProtKB-KW"/>
</dbReference>
<keyword evidence="3" id="KW-0413">Isomerase</keyword>
<proteinExistence type="predicted"/>
<sequence>MAPPPNLETILIERLSEGAVLFSYNRPKVSNSFTPKQHHGLREGLLWARDESAIRTMSPGRANIAVLFNVSRLLRYPKVLTAAIRRASIGWECTQPPSNFDLIYVHQDAYFRTLFMPLGLVPEGGSSYTFLTLMGKPQSNTLTVGWRQAFRA</sequence>
<dbReference type="PANTHER" id="PTHR43684">
    <property type="match status" value="1"/>
</dbReference>
<dbReference type="Gene3D" id="3.90.226.10">
    <property type="entry name" value="2-enoyl-CoA Hydratase, Chain A, domain 1"/>
    <property type="match status" value="1"/>
</dbReference>
<dbReference type="PANTHER" id="PTHR43684:SF1">
    <property type="entry name" value="ENOYL-COA DELTA ISOMERASE 2"/>
    <property type="match status" value="1"/>
</dbReference>
<gene>
    <name evidence="4" type="ORF">K469DRAFT_756176</name>
</gene>
<comment type="subcellular location">
    <subcellularLocation>
        <location evidence="1">Peroxisome</location>
    </subcellularLocation>
</comment>
<organism evidence="4 5">
    <name type="scientific">Zopfia rhizophila CBS 207.26</name>
    <dbReference type="NCBI Taxonomy" id="1314779"/>
    <lineage>
        <taxon>Eukaryota</taxon>
        <taxon>Fungi</taxon>
        <taxon>Dikarya</taxon>
        <taxon>Ascomycota</taxon>
        <taxon>Pezizomycotina</taxon>
        <taxon>Dothideomycetes</taxon>
        <taxon>Dothideomycetes incertae sedis</taxon>
        <taxon>Zopfiaceae</taxon>
        <taxon>Zopfia</taxon>
    </lineage>
</organism>
<accession>A0A6A6DB89</accession>
<keyword evidence="2" id="KW-0576">Peroxisome</keyword>
<keyword evidence="5" id="KW-1185">Reference proteome</keyword>
<dbReference type="OrthoDB" id="448450at2759"/>
<dbReference type="InterPro" id="IPR051053">
    <property type="entry name" value="ECH/Chromodomain_protein"/>
</dbReference>
<reference evidence="4" key="1">
    <citation type="journal article" date="2020" name="Stud. Mycol.">
        <title>101 Dothideomycetes genomes: a test case for predicting lifestyles and emergence of pathogens.</title>
        <authorList>
            <person name="Haridas S."/>
            <person name="Albert R."/>
            <person name="Binder M."/>
            <person name="Bloem J."/>
            <person name="Labutti K."/>
            <person name="Salamov A."/>
            <person name="Andreopoulos B."/>
            <person name="Baker S."/>
            <person name="Barry K."/>
            <person name="Bills G."/>
            <person name="Bluhm B."/>
            <person name="Cannon C."/>
            <person name="Castanera R."/>
            <person name="Culley D."/>
            <person name="Daum C."/>
            <person name="Ezra D."/>
            <person name="Gonzalez J."/>
            <person name="Henrissat B."/>
            <person name="Kuo A."/>
            <person name="Liang C."/>
            <person name="Lipzen A."/>
            <person name="Lutzoni F."/>
            <person name="Magnuson J."/>
            <person name="Mondo S."/>
            <person name="Nolan M."/>
            <person name="Ohm R."/>
            <person name="Pangilinan J."/>
            <person name="Park H.-J."/>
            <person name="Ramirez L."/>
            <person name="Alfaro M."/>
            <person name="Sun H."/>
            <person name="Tritt A."/>
            <person name="Yoshinaga Y."/>
            <person name="Zwiers L.-H."/>
            <person name="Turgeon B."/>
            <person name="Goodwin S."/>
            <person name="Spatafora J."/>
            <person name="Crous P."/>
            <person name="Grigoriev I."/>
        </authorList>
    </citation>
    <scope>NUCLEOTIDE SEQUENCE</scope>
    <source>
        <strain evidence="4">CBS 207.26</strain>
    </source>
</reference>
<protein>
    <recommendedName>
        <fullName evidence="6">ClpP/crotonase</fullName>
    </recommendedName>
</protein>
<dbReference type="Proteomes" id="UP000800200">
    <property type="component" value="Unassembled WGS sequence"/>
</dbReference>
<dbReference type="GO" id="GO:0005777">
    <property type="term" value="C:peroxisome"/>
    <property type="evidence" value="ECO:0007669"/>
    <property type="project" value="UniProtKB-SubCell"/>
</dbReference>
<evidence type="ECO:0000256" key="3">
    <source>
        <dbReference type="ARBA" id="ARBA00023235"/>
    </source>
</evidence>
<evidence type="ECO:0000256" key="1">
    <source>
        <dbReference type="ARBA" id="ARBA00004275"/>
    </source>
</evidence>
<evidence type="ECO:0000313" key="4">
    <source>
        <dbReference type="EMBL" id="KAF2175572.1"/>
    </source>
</evidence>
<evidence type="ECO:0008006" key="6">
    <source>
        <dbReference type="Google" id="ProtNLM"/>
    </source>
</evidence>
<dbReference type="SUPFAM" id="SSF52096">
    <property type="entry name" value="ClpP/crotonase"/>
    <property type="match status" value="1"/>
</dbReference>
<dbReference type="EMBL" id="ML994729">
    <property type="protein sequence ID" value="KAF2175572.1"/>
    <property type="molecule type" value="Genomic_DNA"/>
</dbReference>
<name>A0A6A6DB89_9PEZI</name>
<dbReference type="AlphaFoldDB" id="A0A6A6DB89"/>
<evidence type="ECO:0000313" key="5">
    <source>
        <dbReference type="Proteomes" id="UP000800200"/>
    </source>
</evidence>